<gene>
    <name evidence="1" type="ORF">PARC_b0210</name>
</gene>
<dbReference type="EMBL" id="CP011026">
    <property type="protein sequence ID" value="ATC88444.1"/>
    <property type="molecule type" value="Genomic_DNA"/>
</dbReference>
<evidence type="ECO:0000313" key="1">
    <source>
        <dbReference type="EMBL" id="ATC88444.1"/>
    </source>
</evidence>
<evidence type="ECO:0000313" key="2">
    <source>
        <dbReference type="Proteomes" id="UP000016505"/>
    </source>
</evidence>
<organism evidence="1 2">
    <name type="scientific">Pseudoalteromonas arctica A 37-1-2</name>
    <dbReference type="NCBI Taxonomy" id="1117313"/>
    <lineage>
        <taxon>Bacteria</taxon>
        <taxon>Pseudomonadati</taxon>
        <taxon>Pseudomonadota</taxon>
        <taxon>Gammaproteobacteria</taxon>
        <taxon>Alteromonadales</taxon>
        <taxon>Pseudoalteromonadaceae</taxon>
        <taxon>Pseudoalteromonas</taxon>
    </lineage>
</organism>
<dbReference type="OrthoDB" id="9969303at2"/>
<accession>A0A290S8F3</accession>
<protein>
    <submittedName>
        <fullName evidence="1">Uncharacterized protein</fullName>
    </submittedName>
</protein>
<dbReference type="AlphaFoldDB" id="A0A290S8F3"/>
<dbReference type="RefSeq" id="WP_010553535.1">
    <property type="nucleotide sequence ID" value="NZ_CP011026.1"/>
</dbReference>
<name>A0A290S8F3_9GAMM</name>
<proteinExistence type="predicted"/>
<dbReference type="Proteomes" id="UP000016505">
    <property type="component" value="Chromosome II"/>
</dbReference>
<dbReference type="KEGG" id="part:PARC_b0210"/>
<reference evidence="1 2" key="1">
    <citation type="journal article" date="2012" name="J. Bacteriol.">
        <title>Genome sequences of type strains of seven species of the marine bacterium Pseudoalteromonas.</title>
        <authorList>
            <person name="Xie B.B."/>
            <person name="Shu Y.L."/>
            <person name="Qin Q.L."/>
            <person name="Rong J.C."/>
            <person name="Zhang X.Y."/>
            <person name="Chen X.L."/>
            <person name="Shi M."/>
            <person name="He H.L."/>
            <person name="Zhou B.C."/>
            <person name="Zhang Y.Z."/>
        </authorList>
    </citation>
    <scope>NUCLEOTIDE SEQUENCE [LARGE SCALE GENOMIC DNA]</scope>
    <source>
        <strain evidence="1 2">A 37-1-2</strain>
    </source>
</reference>
<sequence>MDDELDFGRWESAVGKLVMSLSRIEGELLLKYEQKLSRTKYFKAEFKERLNKVEELYNSECGENQYASGLFEQIRLDTKFRNLVAHNPIFADMSGEYLVFKITAANNKSINLNLAELEEKSQRIFNTCIDFSYLIRVWAKNES</sequence>